<evidence type="ECO:0000313" key="16">
    <source>
        <dbReference type="Proteomes" id="UP001310386"/>
    </source>
</evidence>
<keyword evidence="12" id="KW-0812">Transmembrane</keyword>
<dbReference type="InterPro" id="IPR003594">
    <property type="entry name" value="HATPase_dom"/>
</dbReference>
<keyword evidence="7" id="KW-0547">Nucleotide-binding</keyword>
<comment type="caution">
    <text evidence="15">The sequence shown here is derived from an EMBL/GenBank/DDBJ whole genome shotgun (WGS) entry which is preliminary data.</text>
</comment>
<keyword evidence="12" id="KW-1133">Transmembrane helix</keyword>
<dbReference type="InterPro" id="IPR050640">
    <property type="entry name" value="Bact_2-comp_sensor_kinase"/>
</dbReference>
<evidence type="ECO:0000256" key="2">
    <source>
        <dbReference type="ARBA" id="ARBA00004651"/>
    </source>
</evidence>
<feature type="domain" description="HAMP" evidence="14">
    <location>
        <begin position="198"/>
        <end position="250"/>
    </location>
</feature>
<feature type="domain" description="Histidine kinase" evidence="13">
    <location>
        <begin position="281"/>
        <end position="477"/>
    </location>
</feature>
<dbReference type="Pfam" id="PF06580">
    <property type="entry name" value="His_kinase"/>
    <property type="match status" value="1"/>
</dbReference>
<evidence type="ECO:0000256" key="1">
    <source>
        <dbReference type="ARBA" id="ARBA00000085"/>
    </source>
</evidence>
<dbReference type="SMART" id="SM00304">
    <property type="entry name" value="HAMP"/>
    <property type="match status" value="1"/>
</dbReference>
<dbReference type="SUPFAM" id="SSF55874">
    <property type="entry name" value="ATPase domain of HSP90 chaperone/DNA topoisomerase II/histidine kinase"/>
    <property type="match status" value="1"/>
</dbReference>
<dbReference type="InterPro" id="IPR003660">
    <property type="entry name" value="HAMP_dom"/>
</dbReference>
<keyword evidence="16" id="KW-1185">Reference proteome</keyword>
<dbReference type="Gene3D" id="6.10.340.10">
    <property type="match status" value="1"/>
</dbReference>
<gene>
    <name evidence="15" type="ORF">VF724_06975</name>
</gene>
<dbReference type="InterPro" id="IPR036890">
    <property type="entry name" value="HATPase_C_sf"/>
</dbReference>
<dbReference type="SUPFAM" id="SSF158472">
    <property type="entry name" value="HAMP domain-like"/>
    <property type="match status" value="1"/>
</dbReference>
<evidence type="ECO:0000256" key="11">
    <source>
        <dbReference type="ARBA" id="ARBA00023136"/>
    </source>
</evidence>
<evidence type="ECO:0000256" key="4">
    <source>
        <dbReference type="ARBA" id="ARBA00022475"/>
    </source>
</evidence>
<organism evidence="15 16">
    <name type="scientific">Ferviditalea candida</name>
    <dbReference type="NCBI Taxonomy" id="3108399"/>
    <lineage>
        <taxon>Bacteria</taxon>
        <taxon>Bacillati</taxon>
        <taxon>Bacillota</taxon>
        <taxon>Bacilli</taxon>
        <taxon>Bacillales</taxon>
        <taxon>Paenibacillaceae</taxon>
        <taxon>Ferviditalea</taxon>
    </lineage>
</organism>
<dbReference type="Pfam" id="PF02518">
    <property type="entry name" value="HATPase_c"/>
    <property type="match status" value="1"/>
</dbReference>
<evidence type="ECO:0000256" key="6">
    <source>
        <dbReference type="ARBA" id="ARBA00022679"/>
    </source>
</evidence>
<accession>A0ABU5ZJ99</accession>
<evidence type="ECO:0000256" key="12">
    <source>
        <dbReference type="SAM" id="Phobius"/>
    </source>
</evidence>
<keyword evidence="6 15" id="KW-0808">Transferase</keyword>
<evidence type="ECO:0000256" key="9">
    <source>
        <dbReference type="ARBA" id="ARBA00022840"/>
    </source>
</evidence>
<feature type="transmembrane region" description="Helical" evidence="12">
    <location>
        <begin position="9"/>
        <end position="29"/>
    </location>
</feature>
<comment type="catalytic activity">
    <reaction evidence="1">
        <text>ATP + protein L-histidine = ADP + protein N-phospho-L-histidine.</text>
        <dbReference type="EC" id="2.7.13.3"/>
    </reaction>
</comment>
<evidence type="ECO:0000256" key="3">
    <source>
        <dbReference type="ARBA" id="ARBA00012438"/>
    </source>
</evidence>
<dbReference type="PRINTS" id="PR00344">
    <property type="entry name" value="BCTRLSENSOR"/>
</dbReference>
<dbReference type="Gene3D" id="3.30.565.10">
    <property type="entry name" value="Histidine kinase-like ATPase, C-terminal domain"/>
    <property type="match status" value="1"/>
</dbReference>
<keyword evidence="11 12" id="KW-0472">Membrane</keyword>
<dbReference type="EC" id="2.7.13.3" evidence="3"/>
<dbReference type="InterPro" id="IPR004358">
    <property type="entry name" value="Sig_transdc_His_kin-like_C"/>
</dbReference>
<reference evidence="15" key="1">
    <citation type="submission" date="2023-12" db="EMBL/GenBank/DDBJ databases">
        <title>Fervidustalea candida gen. nov., sp. nov., a novel member of the family Paenibacillaceae isolated from a geothermal area.</title>
        <authorList>
            <person name="Li W.-J."/>
            <person name="Jiao J.-Y."/>
            <person name="Chen Y."/>
        </authorList>
    </citation>
    <scope>NUCLEOTIDE SEQUENCE</scope>
    <source>
        <strain evidence="15">SYSU GA230002</strain>
    </source>
</reference>
<sequence length="490" mass="55206">MNSIHKKIMVLSLISWIIMAGFWLLMTYYNHKSISQYNSILQRYLLMNQVQNLSLTSMKSLNEYMDNPASSLLAQYQASLRKLQDAGGQLSSLRNDSNKLTLSSYANMLRSQIEEMNLAIMSVQGGRMDAAAAHFNEATKISKFISETTLDLLSQDISAYDEFYRGIIRQSTDLSSMGFWTLFMATFLLLLFSYQFAGGITKPILALTLAARDIARGNFDNPIEIKTNDEISFLAHTFNRMRVEIKNLITEIQNKVQIEKDLQNHKLLLKESELKSLQSQINPHFLFNTLNTISKWAYLEGSNETSRLIHSVAQLLRYNLRKLDSSVVLADEMNGLVEYLTIQKARFIDRIHYSIEMDETCKTFEMPSLTLQPFVENAFIHAIEPSESGGSIIIRAKDQELHVVIEIIDDGAGMPEEKIQAILSGTANPSFKGHSTGIGINNVIQRLRLFYGVEDIIRISSAPGSGTCVTLYLPKMKGGEGENHDQNLAG</sequence>
<keyword evidence="5" id="KW-0597">Phosphoprotein</keyword>
<evidence type="ECO:0000256" key="7">
    <source>
        <dbReference type="ARBA" id="ARBA00022741"/>
    </source>
</evidence>
<evidence type="ECO:0000259" key="14">
    <source>
        <dbReference type="PROSITE" id="PS50885"/>
    </source>
</evidence>
<dbReference type="SMART" id="SM00387">
    <property type="entry name" value="HATPase_c"/>
    <property type="match status" value="1"/>
</dbReference>
<evidence type="ECO:0000256" key="5">
    <source>
        <dbReference type="ARBA" id="ARBA00022553"/>
    </source>
</evidence>
<dbReference type="EMBL" id="JAYJLD010000007">
    <property type="protein sequence ID" value="MEB3101406.1"/>
    <property type="molecule type" value="Genomic_DNA"/>
</dbReference>
<dbReference type="PANTHER" id="PTHR34220:SF7">
    <property type="entry name" value="SENSOR HISTIDINE KINASE YPDA"/>
    <property type="match status" value="1"/>
</dbReference>
<dbReference type="PANTHER" id="PTHR34220">
    <property type="entry name" value="SENSOR HISTIDINE KINASE YPDA"/>
    <property type="match status" value="1"/>
</dbReference>
<dbReference type="RefSeq" id="WP_371753520.1">
    <property type="nucleotide sequence ID" value="NZ_JAYJLD010000007.1"/>
</dbReference>
<dbReference type="PROSITE" id="PS50109">
    <property type="entry name" value="HIS_KIN"/>
    <property type="match status" value="1"/>
</dbReference>
<evidence type="ECO:0000313" key="15">
    <source>
        <dbReference type="EMBL" id="MEB3101406.1"/>
    </source>
</evidence>
<keyword evidence="4" id="KW-1003">Cell membrane</keyword>
<comment type="subcellular location">
    <subcellularLocation>
        <location evidence="2">Cell membrane</location>
        <topology evidence="2">Multi-pass membrane protein</topology>
    </subcellularLocation>
</comment>
<feature type="transmembrane region" description="Helical" evidence="12">
    <location>
        <begin position="177"/>
        <end position="197"/>
    </location>
</feature>
<dbReference type="Proteomes" id="UP001310386">
    <property type="component" value="Unassembled WGS sequence"/>
</dbReference>
<keyword evidence="9" id="KW-0067">ATP-binding</keyword>
<evidence type="ECO:0000256" key="8">
    <source>
        <dbReference type="ARBA" id="ARBA00022777"/>
    </source>
</evidence>
<proteinExistence type="predicted"/>
<dbReference type="InterPro" id="IPR005467">
    <property type="entry name" value="His_kinase_dom"/>
</dbReference>
<evidence type="ECO:0000259" key="13">
    <source>
        <dbReference type="PROSITE" id="PS50109"/>
    </source>
</evidence>
<name>A0ABU5ZJ99_9BACL</name>
<dbReference type="InterPro" id="IPR010559">
    <property type="entry name" value="Sig_transdc_His_kin_internal"/>
</dbReference>
<keyword evidence="10" id="KW-0902">Two-component regulatory system</keyword>
<dbReference type="GO" id="GO:0004673">
    <property type="term" value="F:protein histidine kinase activity"/>
    <property type="evidence" value="ECO:0007669"/>
    <property type="project" value="UniProtKB-EC"/>
</dbReference>
<dbReference type="Pfam" id="PF00672">
    <property type="entry name" value="HAMP"/>
    <property type="match status" value="1"/>
</dbReference>
<keyword evidence="8 15" id="KW-0418">Kinase</keyword>
<dbReference type="PROSITE" id="PS50885">
    <property type="entry name" value="HAMP"/>
    <property type="match status" value="1"/>
</dbReference>
<protein>
    <recommendedName>
        <fullName evidence="3">histidine kinase</fullName>
        <ecNumber evidence="3">2.7.13.3</ecNumber>
    </recommendedName>
</protein>
<evidence type="ECO:0000256" key="10">
    <source>
        <dbReference type="ARBA" id="ARBA00023012"/>
    </source>
</evidence>
<dbReference type="CDD" id="cd06225">
    <property type="entry name" value="HAMP"/>
    <property type="match status" value="1"/>
</dbReference>